<evidence type="ECO:0000313" key="1">
    <source>
        <dbReference type="EMBL" id="MCR6544251.1"/>
    </source>
</evidence>
<dbReference type="RefSeq" id="WP_089609741.1">
    <property type="nucleotide sequence ID" value="NZ_CP022121.1"/>
</dbReference>
<reference evidence="1 2" key="1">
    <citation type="submission" date="2022-08" db="EMBL/GenBank/DDBJ databases">
        <title>Proteogenomics of the novel Dehalobacterium formicoaceticum strain EZ94 highlights a key role of methyltransferases during anaerobic dichloromethane degradation.</title>
        <authorList>
            <person name="Wasmund K."/>
        </authorList>
    </citation>
    <scope>NUCLEOTIDE SEQUENCE [LARGE SCALE GENOMIC DNA]</scope>
    <source>
        <strain evidence="1 2">EZ94</strain>
    </source>
</reference>
<comment type="caution">
    <text evidence="1">The sequence shown here is derived from an EMBL/GenBank/DDBJ whole genome shotgun (WGS) entry which is preliminary data.</text>
</comment>
<dbReference type="Proteomes" id="UP001524944">
    <property type="component" value="Unassembled WGS sequence"/>
</dbReference>
<gene>
    <name evidence="1" type="ORF">NVS47_01770</name>
</gene>
<dbReference type="EMBL" id="JANPWE010000001">
    <property type="protein sequence ID" value="MCR6544251.1"/>
    <property type="molecule type" value="Genomic_DNA"/>
</dbReference>
<organism evidence="1 2">
    <name type="scientific">Dehalobacterium formicoaceticum</name>
    <dbReference type="NCBI Taxonomy" id="51515"/>
    <lineage>
        <taxon>Bacteria</taxon>
        <taxon>Bacillati</taxon>
        <taxon>Bacillota</taxon>
        <taxon>Clostridia</taxon>
        <taxon>Eubacteriales</taxon>
        <taxon>Peptococcaceae</taxon>
        <taxon>Dehalobacterium</taxon>
    </lineage>
</organism>
<protein>
    <submittedName>
        <fullName evidence="1">Uncharacterized protein</fullName>
    </submittedName>
</protein>
<sequence length="167" mass="18802">MIRYGSFSGFITMIDDFWTGDEETRGCYKMMTVQDMEGGIVNFVVTPSTYFVNHVMMGIGDWVIGFYDLDAPVPAIYPPQYRALVMAKLRPGLSIKVDYFNSELVSSDGTLKLNIGPWTRIILENGQIFTESPANHTLIVLYGPVTRSIPAQTTPYKIIVLCDRDLE</sequence>
<keyword evidence="2" id="KW-1185">Reference proteome</keyword>
<proteinExistence type="predicted"/>
<accession>A0ABT1Y067</accession>
<evidence type="ECO:0000313" key="2">
    <source>
        <dbReference type="Proteomes" id="UP001524944"/>
    </source>
</evidence>
<name>A0ABT1Y067_9FIRM</name>